<evidence type="ECO:0000313" key="14">
    <source>
        <dbReference type="Proteomes" id="UP000095544"/>
    </source>
</evidence>
<keyword evidence="5" id="KW-0902">Two-component regulatory system</keyword>
<evidence type="ECO:0000256" key="8">
    <source>
        <dbReference type="ARBA" id="ARBA00023163"/>
    </source>
</evidence>
<feature type="modified residue" description="4-aspartylphosphate" evidence="10">
    <location>
        <position position="55"/>
    </location>
</feature>
<evidence type="ECO:0000256" key="10">
    <source>
        <dbReference type="PROSITE-ProRule" id="PRU00169"/>
    </source>
</evidence>
<evidence type="ECO:0000256" key="6">
    <source>
        <dbReference type="ARBA" id="ARBA00023015"/>
    </source>
</evidence>
<dbReference type="CDD" id="cd17536">
    <property type="entry name" value="REC_YesN-like"/>
    <property type="match status" value="1"/>
</dbReference>
<dbReference type="SMART" id="SM00342">
    <property type="entry name" value="HTH_ARAC"/>
    <property type="match status" value="1"/>
</dbReference>
<feature type="domain" description="HTH araC/xylS-type" evidence="11">
    <location>
        <begin position="140"/>
        <end position="237"/>
    </location>
</feature>
<organism evidence="13 14">
    <name type="scientific">Faecalicatena contorta</name>
    <dbReference type="NCBI Taxonomy" id="39482"/>
    <lineage>
        <taxon>Bacteria</taxon>
        <taxon>Bacillati</taxon>
        <taxon>Bacillota</taxon>
        <taxon>Clostridia</taxon>
        <taxon>Lachnospirales</taxon>
        <taxon>Lachnospiraceae</taxon>
        <taxon>Faecalicatena</taxon>
    </lineage>
</organism>
<dbReference type="PRINTS" id="PR00032">
    <property type="entry name" value="HTHARAC"/>
</dbReference>
<dbReference type="PROSITE" id="PS01124">
    <property type="entry name" value="HTH_ARAC_FAMILY_2"/>
    <property type="match status" value="1"/>
</dbReference>
<dbReference type="InterPro" id="IPR001789">
    <property type="entry name" value="Sig_transdc_resp-reg_receiver"/>
</dbReference>
<dbReference type="InterPro" id="IPR018060">
    <property type="entry name" value="HTH_AraC"/>
</dbReference>
<dbReference type="InterPro" id="IPR011006">
    <property type="entry name" value="CheY-like_superfamily"/>
</dbReference>
<reference evidence="13 14" key="1">
    <citation type="submission" date="2015-09" db="EMBL/GenBank/DDBJ databases">
        <authorList>
            <consortium name="Pathogen Informatics"/>
        </authorList>
    </citation>
    <scope>NUCLEOTIDE SEQUENCE [LARGE SCALE GENOMIC DNA]</scope>
    <source>
        <strain evidence="13 14">2789STDY5834876</strain>
    </source>
</reference>
<evidence type="ECO:0000259" key="12">
    <source>
        <dbReference type="PROSITE" id="PS50110"/>
    </source>
</evidence>
<dbReference type="EMBL" id="CYZU01000007">
    <property type="protein sequence ID" value="CUO00417.1"/>
    <property type="molecule type" value="Genomic_DNA"/>
</dbReference>
<name>A0A174BI81_9FIRM</name>
<dbReference type="PROSITE" id="PS00041">
    <property type="entry name" value="HTH_ARAC_FAMILY_1"/>
    <property type="match status" value="1"/>
</dbReference>
<comment type="function">
    <text evidence="9">May play the central regulatory role in sporulation. It may be an element of the effector pathway responsible for the activation of sporulation genes in response to nutritional stress. Spo0A may act in concert with spo0H (a sigma factor) to control the expression of some genes that are critical to the sporulation process.</text>
</comment>
<evidence type="ECO:0000256" key="7">
    <source>
        <dbReference type="ARBA" id="ARBA00023125"/>
    </source>
</evidence>
<dbReference type="OrthoDB" id="1769137at2"/>
<keyword evidence="6" id="KW-0805">Transcription regulation</keyword>
<dbReference type="PANTHER" id="PTHR42713:SF3">
    <property type="entry name" value="TRANSCRIPTIONAL REGULATORY PROTEIN HPTR"/>
    <property type="match status" value="1"/>
</dbReference>
<dbReference type="InterPro" id="IPR009057">
    <property type="entry name" value="Homeodomain-like_sf"/>
</dbReference>
<dbReference type="Gene3D" id="3.40.50.2300">
    <property type="match status" value="1"/>
</dbReference>
<protein>
    <recommendedName>
        <fullName evidence="2">Stage 0 sporulation protein A homolog</fullName>
    </recommendedName>
</protein>
<dbReference type="PANTHER" id="PTHR42713">
    <property type="entry name" value="HISTIDINE KINASE-RELATED"/>
    <property type="match status" value="1"/>
</dbReference>
<dbReference type="Proteomes" id="UP000095544">
    <property type="component" value="Unassembled WGS sequence"/>
</dbReference>
<gene>
    <name evidence="13" type="ORF">ERS852491_01030</name>
</gene>
<evidence type="ECO:0000256" key="1">
    <source>
        <dbReference type="ARBA" id="ARBA00004496"/>
    </source>
</evidence>
<dbReference type="GO" id="GO:0000160">
    <property type="term" value="P:phosphorelay signal transduction system"/>
    <property type="evidence" value="ECO:0007669"/>
    <property type="project" value="UniProtKB-KW"/>
</dbReference>
<sequence>MLRVVIADDERIIRRTIRLIGNWEENNMEIVGEAQNGLEAVELIKTKTPDVILLDMKMPGCSGDQVLKFIAEEKMNPSVIVISGYDDFQYARIALKYGAVDYILKPINRNELNQALKKICEQHADESGGAGIERRKDIVGQIRERIDAEYARDISLSSLAQEYYMNKDVLSRLFKKKYGVNITSYINEVRLAQAKAYLAAGYNIAEAAELVGYHDCSYFSRVFKKYCGVSPKQFILEGDKAPISMDGG</sequence>
<dbReference type="Pfam" id="PF12833">
    <property type="entry name" value="HTH_18"/>
    <property type="match status" value="1"/>
</dbReference>
<evidence type="ECO:0000256" key="2">
    <source>
        <dbReference type="ARBA" id="ARBA00018672"/>
    </source>
</evidence>
<dbReference type="Gene3D" id="1.10.10.60">
    <property type="entry name" value="Homeodomain-like"/>
    <property type="match status" value="2"/>
</dbReference>
<evidence type="ECO:0000313" key="13">
    <source>
        <dbReference type="EMBL" id="CUO00417.1"/>
    </source>
</evidence>
<keyword evidence="7" id="KW-0238">DNA-binding</keyword>
<dbReference type="Pfam" id="PF00072">
    <property type="entry name" value="Response_reg"/>
    <property type="match status" value="1"/>
</dbReference>
<comment type="subcellular location">
    <subcellularLocation>
        <location evidence="1">Cytoplasm</location>
    </subcellularLocation>
</comment>
<dbReference type="AlphaFoldDB" id="A0A174BI81"/>
<keyword evidence="3" id="KW-0963">Cytoplasm</keyword>
<dbReference type="SUPFAM" id="SSF46689">
    <property type="entry name" value="Homeodomain-like"/>
    <property type="match status" value="2"/>
</dbReference>
<dbReference type="InterPro" id="IPR018062">
    <property type="entry name" value="HTH_AraC-typ_CS"/>
</dbReference>
<evidence type="ECO:0000256" key="3">
    <source>
        <dbReference type="ARBA" id="ARBA00022490"/>
    </source>
</evidence>
<dbReference type="GO" id="GO:0003700">
    <property type="term" value="F:DNA-binding transcription factor activity"/>
    <property type="evidence" value="ECO:0007669"/>
    <property type="project" value="InterPro"/>
</dbReference>
<evidence type="ECO:0000256" key="5">
    <source>
        <dbReference type="ARBA" id="ARBA00023012"/>
    </source>
</evidence>
<dbReference type="GO" id="GO:0043565">
    <property type="term" value="F:sequence-specific DNA binding"/>
    <property type="evidence" value="ECO:0007669"/>
    <property type="project" value="InterPro"/>
</dbReference>
<evidence type="ECO:0000259" key="11">
    <source>
        <dbReference type="PROSITE" id="PS01124"/>
    </source>
</evidence>
<dbReference type="SMART" id="SM00448">
    <property type="entry name" value="REC"/>
    <property type="match status" value="1"/>
</dbReference>
<dbReference type="SUPFAM" id="SSF52172">
    <property type="entry name" value="CheY-like"/>
    <property type="match status" value="1"/>
</dbReference>
<dbReference type="InterPro" id="IPR051552">
    <property type="entry name" value="HptR"/>
</dbReference>
<evidence type="ECO:0000256" key="4">
    <source>
        <dbReference type="ARBA" id="ARBA00022553"/>
    </source>
</evidence>
<feature type="domain" description="Response regulatory" evidence="12">
    <location>
        <begin position="3"/>
        <end position="120"/>
    </location>
</feature>
<proteinExistence type="predicted"/>
<keyword evidence="8" id="KW-0804">Transcription</keyword>
<dbReference type="PROSITE" id="PS50110">
    <property type="entry name" value="RESPONSE_REGULATORY"/>
    <property type="match status" value="1"/>
</dbReference>
<dbReference type="InterPro" id="IPR020449">
    <property type="entry name" value="Tscrpt_reg_AraC-type_HTH"/>
</dbReference>
<evidence type="ECO:0000256" key="9">
    <source>
        <dbReference type="ARBA" id="ARBA00024867"/>
    </source>
</evidence>
<dbReference type="RefSeq" id="WP_055151586.1">
    <property type="nucleotide sequence ID" value="NZ_CYZU01000007.1"/>
</dbReference>
<keyword evidence="4 10" id="KW-0597">Phosphoprotein</keyword>
<dbReference type="STRING" id="39482.ERS852491_01030"/>
<accession>A0A174BI81</accession>
<dbReference type="GO" id="GO:0005737">
    <property type="term" value="C:cytoplasm"/>
    <property type="evidence" value="ECO:0007669"/>
    <property type="project" value="UniProtKB-SubCell"/>
</dbReference>